<protein>
    <recommendedName>
        <fullName evidence="3">PepSY domain-containing protein</fullName>
    </recommendedName>
</protein>
<evidence type="ECO:0000313" key="1">
    <source>
        <dbReference type="EMBL" id="QJX00757.1"/>
    </source>
</evidence>
<dbReference type="Proteomes" id="UP000503447">
    <property type="component" value="Chromosome"/>
</dbReference>
<dbReference type="KEGG" id="ftj:FTUN_8389"/>
<dbReference type="AlphaFoldDB" id="A0A6M5Z4P3"/>
<sequence length="236" mass="25189">MNQTPVDRRSAIRTLAIGGVAVLVSPGPAVLAAEVEVSKVPAAVREAADRLFKGARWAAAHKGKTTFELEGKDTGGRAVSIEATADGKVRGAERQISVKDVPAGVMRAVTDRFPKFAADAVYEVFSGTDIRDLSKAELAYEFEGAVGKRDESVVTVSAEGKILAVELEIELKAVPKAVADALKKAEPKFRPHSVHKIEEGGVSGYLFAGDFRKEKRETVVFVSADGKDVETHADDE</sequence>
<reference evidence="2" key="1">
    <citation type="submission" date="2020-05" db="EMBL/GenBank/DDBJ databases">
        <title>Frigoriglobus tundricola gen. nov., sp. nov., a psychrotolerant cellulolytic planctomycete of the family Gemmataceae with two divergent copies of 16S rRNA gene.</title>
        <authorList>
            <person name="Kulichevskaya I.S."/>
            <person name="Ivanova A.A."/>
            <person name="Naumoff D.G."/>
            <person name="Beletsky A.V."/>
            <person name="Rijpstra W.I.C."/>
            <person name="Sinninghe Damste J.S."/>
            <person name="Mardanov A.V."/>
            <person name="Ravin N.V."/>
            <person name="Dedysh S.N."/>
        </authorList>
    </citation>
    <scope>NUCLEOTIDE SEQUENCE [LARGE SCALE GENOMIC DNA]</scope>
    <source>
        <strain evidence="2">PL17</strain>
    </source>
</reference>
<name>A0A6M5Z4P3_9BACT</name>
<dbReference type="RefSeq" id="WP_171475447.1">
    <property type="nucleotide sequence ID" value="NZ_CP053452.2"/>
</dbReference>
<evidence type="ECO:0008006" key="3">
    <source>
        <dbReference type="Google" id="ProtNLM"/>
    </source>
</evidence>
<keyword evidence="2" id="KW-1185">Reference proteome</keyword>
<proteinExistence type="predicted"/>
<dbReference type="PROSITE" id="PS51318">
    <property type="entry name" value="TAT"/>
    <property type="match status" value="1"/>
</dbReference>
<evidence type="ECO:0000313" key="2">
    <source>
        <dbReference type="Proteomes" id="UP000503447"/>
    </source>
</evidence>
<organism evidence="1 2">
    <name type="scientific">Frigoriglobus tundricola</name>
    <dbReference type="NCBI Taxonomy" id="2774151"/>
    <lineage>
        <taxon>Bacteria</taxon>
        <taxon>Pseudomonadati</taxon>
        <taxon>Planctomycetota</taxon>
        <taxon>Planctomycetia</taxon>
        <taxon>Gemmatales</taxon>
        <taxon>Gemmataceae</taxon>
        <taxon>Frigoriglobus</taxon>
    </lineage>
</organism>
<dbReference type="SUPFAM" id="SSF160574">
    <property type="entry name" value="BT0923-like"/>
    <property type="match status" value="1"/>
</dbReference>
<dbReference type="InterPro" id="IPR006311">
    <property type="entry name" value="TAT_signal"/>
</dbReference>
<accession>A0A6M5Z4P3</accession>
<dbReference type="EMBL" id="CP053452">
    <property type="protein sequence ID" value="QJX00757.1"/>
    <property type="molecule type" value="Genomic_DNA"/>
</dbReference>
<gene>
    <name evidence="1" type="ORF">FTUN_8389</name>
</gene>
<dbReference type="Gene3D" id="3.10.450.360">
    <property type="match status" value="1"/>
</dbReference>